<feature type="domain" description="Extensin-like C-terminal" evidence="1">
    <location>
        <begin position="63"/>
        <end position="245"/>
    </location>
</feature>
<protein>
    <submittedName>
        <fullName evidence="2">Extensin</fullName>
    </submittedName>
</protein>
<name>A0ABX2KPH9_9PROT</name>
<proteinExistence type="predicted"/>
<accession>A0ABX2KPH9</accession>
<evidence type="ECO:0000259" key="1">
    <source>
        <dbReference type="Pfam" id="PF06904"/>
    </source>
</evidence>
<dbReference type="Proteomes" id="UP000605086">
    <property type="component" value="Unassembled WGS sequence"/>
</dbReference>
<dbReference type="Pfam" id="PF06904">
    <property type="entry name" value="Extensin-like_C"/>
    <property type="match status" value="1"/>
</dbReference>
<gene>
    <name evidence="2" type="ORF">GBZ48_29615</name>
</gene>
<dbReference type="InterPro" id="IPR009683">
    <property type="entry name" value="Extensin-like_C"/>
</dbReference>
<sequence>MARLLGWLALLVLLALGGAAAGVWAGLIAVPPRYDPWARLDLRAEPDWLTGFKLSRLTRDPEQCRAALGETGLRFTALPDRPSDENCALSGVVRVSRSDISAPGVAFSSGFIATCGLAAAWTLFEANALQPAAQRHFGQRVARVEHLGTYACRNVYGRTEGRRSEHATANAIDLAAFVLADGTRIGVLTDWEAKGGRGADGRKAAFLRDLRDGACRFFDVVLGPDHNAAHRNHFHLDMGASRTCR</sequence>
<comment type="caution">
    <text evidence="2">The sequence shown here is derived from an EMBL/GenBank/DDBJ whole genome shotgun (WGS) entry which is preliminary data.</text>
</comment>
<evidence type="ECO:0000313" key="3">
    <source>
        <dbReference type="Proteomes" id="UP000605086"/>
    </source>
</evidence>
<dbReference type="EMBL" id="WHOS01000062">
    <property type="protein sequence ID" value="NUB03386.1"/>
    <property type="molecule type" value="Genomic_DNA"/>
</dbReference>
<dbReference type="RefSeq" id="WP_174474294.1">
    <property type="nucleotide sequence ID" value="NZ_JAGINN010000013.1"/>
</dbReference>
<keyword evidence="3" id="KW-1185">Reference proteome</keyword>
<reference evidence="2 3" key="1">
    <citation type="submission" date="2019-10" db="EMBL/GenBank/DDBJ databases">
        <title>Genome sequence of Azospirillum melinis.</title>
        <authorList>
            <person name="Ambrosini A."/>
            <person name="Sant'Anna F.H."/>
            <person name="Cassan F.D."/>
            <person name="Souza E.M."/>
            <person name="Passaglia L.M.P."/>
        </authorList>
    </citation>
    <scope>NUCLEOTIDE SEQUENCE [LARGE SCALE GENOMIC DNA]</scope>
    <source>
        <strain evidence="2 3">TMCY0552</strain>
    </source>
</reference>
<evidence type="ECO:0000313" key="2">
    <source>
        <dbReference type="EMBL" id="NUB03386.1"/>
    </source>
</evidence>
<organism evidence="2 3">
    <name type="scientific">Azospirillum melinis</name>
    <dbReference type="NCBI Taxonomy" id="328839"/>
    <lineage>
        <taxon>Bacteria</taxon>
        <taxon>Pseudomonadati</taxon>
        <taxon>Pseudomonadota</taxon>
        <taxon>Alphaproteobacteria</taxon>
        <taxon>Rhodospirillales</taxon>
        <taxon>Azospirillaceae</taxon>
        <taxon>Azospirillum</taxon>
    </lineage>
</organism>